<dbReference type="InterPro" id="IPR006015">
    <property type="entry name" value="Universal_stress_UspA"/>
</dbReference>
<dbReference type="Gene3D" id="3.40.50.620">
    <property type="entry name" value="HUPs"/>
    <property type="match status" value="2"/>
</dbReference>
<proteinExistence type="inferred from homology"/>
<keyword evidence="4" id="KW-1185">Reference proteome</keyword>
<dbReference type="PANTHER" id="PTHR46268:SF6">
    <property type="entry name" value="UNIVERSAL STRESS PROTEIN UP12"/>
    <property type="match status" value="1"/>
</dbReference>
<comment type="similarity">
    <text evidence="1">Belongs to the universal stress protein A family.</text>
</comment>
<accession>A0ABP6PXL9</accession>
<dbReference type="EMBL" id="BAAAUV010000001">
    <property type="protein sequence ID" value="GAA3194254.1"/>
    <property type="molecule type" value="Genomic_DNA"/>
</dbReference>
<evidence type="ECO:0000313" key="4">
    <source>
        <dbReference type="Proteomes" id="UP001501237"/>
    </source>
</evidence>
<dbReference type="RefSeq" id="WP_344821406.1">
    <property type="nucleotide sequence ID" value="NZ_BAAAUV010000001.1"/>
</dbReference>
<feature type="domain" description="UspA" evidence="2">
    <location>
        <begin position="5"/>
        <end position="141"/>
    </location>
</feature>
<dbReference type="Proteomes" id="UP001501237">
    <property type="component" value="Unassembled WGS sequence"/>
</dbReference>
<dbReference type="PRINTS" id="PR01438">
    <property type="entry name" value="UNVRSLSTRESS"/>
</dbReference>
<dbReference type="PANTHER" id="PTHR46268">
    <property type="entry name" value="STRESS RESPONSE PROTEIN NHAX"/>
    <property type="match status" value="1"/>
</dbReference>
<protein>
    <submittedName>
        <fullName evidence="3">Universal stress protein</fullName>
    </submittedName>
</protein>
<evidence type="ECO:0000256" key="1">
    <source>
        <dbReference type="ARBA" id="ARBA00008791"/>
    </source>
</evidence>
<organism evidence="3 4">
    <name type="scientific">Actinocorallia longicatena</name>
    <dbReference type="NCBI Taxonomy" id="111803"/>
    <lineage>
        <taxon>Bacteria</taxon>
        <taxon>Bacillati</taxon>
        <taxon>Actinomycetota</taxon>
        <taxon>Actinomycetes</taxon>
        <taxon>Streptosporangiales</taxon>
        <taxon>Thermomonosporaceae</taxon>
        <taxon>Actinocorallia</taxon>
    </lineage>
</organism>
<dbReference type="InterPro" id="IPR014729">
    <property type="entry name" value="Rossmann-like_a/b/a_fold"/>
</dbReference>
<reference evidence="4" key="1">
    <citation type="journal article" date="2019" name="Int. J. Syst. Evol. Microbiol.">
        <title>The Global Catalogue of Microorganisms (GCM) 10K type strain sequencing project: providing services to taxonomists for standard genome sequencing and annotation.</title>
        <authorList>
            <consortium name="The Broad Institute Genomics Platform"/>
            <consortium name="The Broad Institute Genome Sequencing Center for Infectious Disease"/>
            <person name="Wu L."/>
            <person name="Ma J."/>
        </authorList>
    </citation>
    <scope>NUCLEOTIDE SEQUENCE [LARGE SCALE GENOMIC DNA]</scope>
    <source>
        <strain evidence="4">JCM 9377</strain>
    </source>
</reference>
<comment type="caution">
    <text evidence="3">The sequence shown here is derived from an EMBL/GenBank/DDBJ whole genome shotgun (WGS) entry which is preliminary data.</text>
</comment>
<gene>
    <name evidence="3" type="ORF">GCM10010468_04000</name>
</gene>
<dbReference type="SUPFAM" id="SSF52402">
    <property type="entry name" value="Adenine nucleotide alpha hydrolases-like"/>
    <property type="match status" value="2"/>
</dbReference>
<feature type="domain" description="UspA" evidence="2">
    <location>
        <begin position="152"/>
        <end position="288"/>
    </location>
</feature>
<evidence type="ECO:0000259" key="2">
    <source>
        <dbReference type="Pfam" id="PF00582"/>
    </source>
</evidence>
<sequence>MNITQKIVVGIDGSAASMDAVKWAAGEAALRGRELRIVYAIAPWILEPSAEPQIEAMREVLRDGGRDLLEQAAERAAEIAPDLGPETGLVPGGSAEGLLREAEGQELLVVGGHGLGEVSGLLLGSVSLQVVAHASVPTAVVGRLQPGATLEVVVGVDSARTAQPALAFAFEEASRRNARLRAVHAWTHPVPAGPGALQPFGHDEDLAAEDEAGVLSEALAGWREKYPDVEVIEDVVHGGAVRTLTAASARADVLVVGSRGRGGFTGLLLGSVSHALLHRTHCPIVVVPS</sequence>
<dbReference type="Pfam" id="PF00582">
    <property type="entry name" value="Usp"/>
    <property type="match status" value="2"/>
</dbReference>
<name>A0ABP6PXL9_9ACTN</name>
<evidence type="ECO:0000313" key="3">
    <source>
        <dbReference type="EMBL" id="GAA3194254.1"/>
    </source>
</evidence>
<dbReference type="InterPro" id="IPR006016">
    <property type="entry name" value="UspA"/>
</dbReference>